<dbReference type="Pfam" id="PF00583">
    <property type="entry name" value="Acetyltransf_1"/>
    <property type="match status" value="1"/>
</dbReference>
<dbReference type="Gene3D" id="3.40.630.30">
    <property type="match status" value="1"/>
</dbReference>
<reference evidence="4 5" key="1">
    <citation type="submission" date="2019-07" db="EMBL/GenBank/DDBJ databases">
        <title>Whole genome shotgun sequence of Brevifollis gellanilyticus NBRC 108608.</title>
        <authorList>
            <person name="Hosoyama A."/>
            <person name="Uohara A."/>
            <person name="Ohji S."/>
            <person name="Ichikawa N."/>
        </authorList>
    </citation>
    <scope>NUCLEOTIDE SEQUENCE [LARGE SCALE GENOMIC DNA]</scope>
    <source>
        <strain evidence="4 5">NBRC 108608</strain>
    </source>
</reference>
<evidence type="ECO:0000313" key="5">
    <source>
        <dbReference type="Proteomes" id="UP000321577"/>
    </source>
</evidence>
<evidence type="ECO:0000313" key="4">
    <source>
        <dbReference type="EMBL" id="GEP40995.1"/>
    </source>
</evidence>
<protein>
    <submittedName>
        <fullName evidence="4">N-acetyltransferase</fullName>
    </submittedName>
</protein>
<keyword evidence="2" id="KW-0012">Acyltransferase</keyword>
<dbReference type="PROSITE" id="PS51186">
    <property type="entry name" value="GNAT"/>
    <property type="match status" value="1"/>
</dbReference>
<name>A0A512M2M9_9BACT</name>
<evidence type="ECO:0000256" key="2">
    <source>
        <dbReference type="ARBA" id="ARBA00023315"/>
    </source>
</evidence>
<gene>
    <name evidence="4" type="ORF">BGE01nite_02860</name>
</gene>
<feature type="domain" description="N-acetyltransferase" evidence="3">
    <location>
        <begin position="1"/>
        <end position="159"/>
    </location>
</feature>
<dbReference type="RefSeq" id="WP_146848461.1">
    <property type="nucleotide sequence ID" value="NZ_BKAG01000001.1"/>
</dbReference>
<dbReference type="OrthoDB" id="9798006at2"/>
<dbReference type="GO" id="GO:0016747">
    <property type="term" value="F:acyltransferase activity, transferring groups other than amino-acyl groups"/>
    <property type="evidence" value="ECO:0007669"/>
    <property type="project" value="InterPro"/>
</dbReference>
<dbReference type="CDD" id="cd04301">
    <property type="entry name" value="NAT_SF"/>
    <property type="match status" value="1"/>
</dbReference>
<dbReference type="PANTHER" id="PTHR43072:SF23">
    <property type="entry name" value="UPF0039 PROTEIN C11D3.02C"/>
    <property type="match status" value="1"/>
</dbReference>
<keyword evidence="5" id="KW-1185">Reference proteome</keyword>
<evidence type="ECO:0000256" key="1">
    <source>
        <dbReference type="ARBA" id="ARBA00022679"/>
    </source>
</evidence>
<proteinExistence type="predicted"/>
<dbReference type="AlphaFoldDB" id="A0A512M2M9"/>
<organism evidence="4 5">
    <name type="scientific">Brevifollis gellanilyticus</name>
    <dbReference type="NCBI Taxonomy" id="748831"/>
    <lineage>
        <taxon>Bacteria</taxon>
        <taxon>Pseudomonadati</taxon>
        <taxon>Verrucomicrobiota</taxon>
        <taxon>Verrucomicrobiia</taxon>
        <taxon>Verrucomicrobiales</taxon>
        <taxon>Verrucomicrobiaceae</taxon>
    </lineage>
</organism>
<comment type="caution">
    <text evidence="4">The sequence shown here is derived from an EMBL/GenBank/DDBJ whole genome shotgun (WGS) entry which is preliminary data.</text>
</comment>
<accession>A0A512M2M9</accession>
<dbReference type="Proteomes" id="UP000321577">
    <property type="component" value="Unassembled WGS sequence"/>
</dbReference>
<dbReference type="EMBL" id="BKAG01000001">
    <property type="protein sequence ID" value="GEP40995.1"/>
    <property type="molecule type" value="Genomic_DNA"/>
</dbReference>
<dbReference type="InterPro" id="IPR016181">
    <property type="entry name" value="Acyl_CoA_acyltransferase"/>
</dbReference>
<sequence length="172" mass="19810">MTWIDCGREYLEPIRAIFNEAIVNSTALYDYVPRSREYMESWFEVKEEKNLPVIGVLDEKGELMAFGSYGPWRAHAAYKYSVEHSIYVDTRFRGRGLGKLMLQKLIERARGQDFHMMIGVIDAQNATSIALHEKAGFTPCGQIREAGYKFGRWLDLAMYQLVLPTPEHPVEV</sequence>
<dbReference type="PANTHER" id="PTHR43072">
    <property type="entry name" value="N-ACETYLTRANSFERASE"/>
    <property type="match status" value="1"/>
</dbReference>
<dbReference type="InterPro" id="IPR000182">
    <property type="entry name" value="GNAT_dom"/>
</dbReference>
<dbReference type="SUPFAM" id="SSF55729">
    <property type="entry name" value="Acyl-CoA N-acyltransferases (Nat)"/>
    <property type="match status" value="1"/>
</dbReference>
<keyword evidence="1 4" id="KW-0808">Transferase</keyword>
<evidence type="ECO:0000259" key="3">
    <source>
        <dbReference type="PROSITE" id="PS51186"/>
    </source>
</evidence>